<reference evidence="1 2" key="1">
    <citation type="submission" date="2021-07" db="EMBL/GenBank/DDBJ databases">
        <title>The Aristolochia fimbriata genome: insights into angiosperm evolution, floral development and chemical biosynthesis.</title>
        <authorList>
            <person name="Jiao Y."/>
        </authorList>
    </citation>
    <scope>NUCLEOTIDE SEQUENCE [LARGE SCALE GENOMIC DNA]</scope>
    <source>
        <strain evidence="1">IBCAS-2021</strain>
        <tissue evidence="1">Leaf</tissue>
    </source>
</reference>
<dbReference type="Proteomes" id="UP000825729">
    <property type="component" value="Unassembled WGS sequence"/>
</dbReference>
<name>A0AAV7DXX5_ARIFI</name>
<gene>
    <name evidence="1" type="ORF">H6P81_020232</name>
</gene>
<comment type="caution">
    <text evidence="1">The sequence shown here is derived from an EMBL/GenBank/DDBJ whole genome shotgun (WGS) entry which is preliminary data.</text>
</comment>
<evidence type="ECO:0000313" key="1">
    <source>
        <dbReference type="EMBL" id="KAG9440067.1"/>
    </source>
</evidence>
<accession>A0AAV7DXX5</accession>
<keyword evidence="2" id="KW-1185">Reference proteome</keyword>
<proteinExistence type="predicted"/>
<evidence type="ECO:0000313" key="2">
    <source>
        <dbReference type="Proteomes" id="UP000825729"/>
    </source>
</evidence>
<evidence type="ECO:0008006" key="3">
    <source>
        <dbReference type="Google" id="ProtNLM"/>
    </source>
</evidence>
<sequence length="55" mass="5701">MASIFGCGIYTVQRPDSASLGAALRAAHGWLCNKNGGFNCAHLADVRGQAGEHIS</sequence>
<dbReference type="AlphaFoldDB" id="A0AAV7DXX5"/>
<organism evidence="1 2">
    <name type="scientific">Aristolochia fimbriata</name>
    <name type="common">White veined hardy Dutchman's pipe vine</name>
    <dbReference type="NCBI Taxonomy" id="158543"/>
    <lineage>
        <taxon>Eukaryota</taxon>
        <taxon>Viridiplantae</taxon>
        <taxon>Streptophyta</taxon>
        <taxon>Embryophyta</taxon>
        <taxon>Tracheophyta</taxon>
        <taxon>Spermatophyta</taxon>
        <taxon>Magnoliopsida</taxon>
        <taxon>Magnoliidae</taxon>
        <taxon>Piperales</taxon>
        <taxon>Aristolochiaceae</taxon>
        <taxon>Aristolochia</taxon>
    </lineage>
</organism>
<protein>
    <recommendedName>
        <fullName evidence="3">DUF4189 domain-containing protein</fullName>
    </recommendedName>
</protein>
<dbReference type="EMBL" id="JAINDJ010000008">
    <property type="protein sequence ID" value="KAG9440067.1"/>
    <property type="molecule type" value="Genomic_DNA"/>
</dbReference>